<dbReference type="EMBL" id="CP036274">
    <property type="protein sequence ID" value="QDU28302.1"/>
    <property type="molecule type" value="Genomic_DNA"/>
</dbReference>
<keyword evidence="3" id="KW-1185">Reference proteome</keyword>
<sequence length="1059" mass="113986">MSSPHFQHFWTASVFALATCLNVNLATCAEGFLIRLTPAGQVEVVQYRVPTTGRDEQNSGIAVWSTGGPEQWAVLPGNLIAPHPPAGLASAALRSATRGGGSASSAGPEGMTFQPEQLLGQVVTRAASFTFVTPVDQGFLLEGKITLRRKPDAGTEKFPAAEIALRRGNQNLFTIPFSAGQTEVSWNEIPKLPTDLKNGLPPGAYTLRTGNGPVTSFVVVEREVHDTVLAPLQRLAVVAGIDSPAYLLATAQHLSCQPDADGELCTYAADALDRFDAAAKQKPALAKEAWFSSLRARMLKKLTETDAKPNSDVAATGIEIIDAARNSIQEGNWEAALQTLADPQAEATPRSQALALLYRGVIAAEAGGASLDSPDGLYQEAIQRLQGGEASDLFRAHNNYGNMLFARARDQVHNHAFQMASGSPAPILRALHDWSGAQASYEQALVHAEKLEPSLAAGVRINLAGLYSLLADLIRVLDYANDGNRQFTAGENAATKAAAALAEQVVSQAKSLDPITIAAAQESLAQLAFRASDSKRANEHAEQALLAYATAESLTGIEGAERLLGQIAARPSGNNVPLSAEQASRALRHLQTSHFLTEILRERIPADRAGRSRAGFFARRGYVNERIIDLLLARGDSAAALAIAEGAKSRSLQDVLTQRNVATPTTSGRELAALLADWPKDTAAVEYFLGTERAWGFVVNPQGKVQAWQLADADGKPLASREIVRRVQQLLTDFEGQANKMFRRASSGNGFDHSWQDELNRFGNELLPAKVRDEFKSARHVVLVPHHVLNYFPFAALVTQVDPTARGKLEMPQPRFLIYEPYSISRAPSLAAWDVLRQRAGTFADVRAVGIVEFEQADPLPGVEQDLKNLNEAFGSRIKQLVIGQDASEKNIREALRHPGMIFVGTHGQNIAEEPLLSYLLCHGDRDDDGHLTAGELFGGEVNSSLVVMSACYSGLADRSPLPGDDLFGLERAFLTAGASTVVSGLWDVYDGTGPTLMKSFMTELVAGKSAAGALADSQRSFLAERRKEGPGDPWIHPYFWAVYTVSGNDLLALERSAQ</sequence>
<dbReference type="KEGG" id="aagg:ETAA8_34020"/>
<name>A0A517YDU4_9BACT</name>
<accession>A0A517YDU4</accession>
<gene>
    <name evidence="2" type="ORF">ETAA8_34020</name>
</gene>
<evidence type="ECO:0000313" key="2">
    <source>
        <dbReference type="EMBL" id="QDU28302.1"/>
    </source>
</evidence>
<feature type="domain" description="CHAT" evidence="1">
    <location>
        <begin position="760"/>
        <end position="1049"/>
    </location>
</feature>
<dbReference type="PANTHER" id="PTHR10098">
    <property type="entry name" value="RAPSYN-RELATED"/>
    <property type="match status" value="1"/>
</dbReference>
<dbReference type="Pfam" id="PF12770">
    <property type="entry name" value="CHAT"/>
    <property type="match status" value="1"/>
</dbReference>
<proteinExistence type="predicted"/>
<dbReference type="AlphaFoldDB" id="A0A517YDU4"/>
<reference evidence="2 3" key="1">
    <citation type="submission" date="2019-02" db="EMBL/GenBank/DDBJ databases">
        <title>Deep-cultivation of Planctomycetes and their phenomic and genomic characterization uncovers novel biology.</title>
        <authorList>
            <person name="Wiegand S."/>
            <person name="Jogler M."/>
            <person name="Boedeker C."/>
            <person name="Pinto D."/>
            <person name="Vollmers J."/>
            <person name="Rivas-Marin E."/>
            <person name="Kohn T."/>
            <person name="Peeters S.H."/>
            <person name="Heuer A."/>
            <person name="Rast P."/>
            <person name="Oberbeckmann S."/>
            <person name="Bunk B."/>
            <person name="Jeske O."/>
            <person name="Meyerdierks A."/>
            <person name="Storesund J.E."/>
            <person name="Kallscheuer N."/>
            <person name="Luecker S."/>
            <person name="Lage O.M."/>
            <person name="Pohl T."/>
            <person name="Merkel B.J."/>
            <person name="Hornburger P."/>
            <person name="Mueller R.-W."/>
            <person name="Bruemmer F."/>
            <person name="Labrenz M."/>
            <person name="Spormann A.M."/>
            <person name="Op den Camp H."/>
            <person name="Overmann J."/>
            <person name="Amann R."/>
            <person name="Jetten M.S.M."/>
            <person name="Mascher T."/>
            <person name="Medema M.H."/>
            <person name="Devos D.P."/>
            <person name="Kaster A.-K."/>
            <person name="Ovreas L."/>
            <person name="Rohde M."/>
            <person name="Galperin M.Y."/>
            <person name="Jogler C."/>
        </authorList>
    </citation>
    <scope>NUCLEOTIDE SEQUENCE [LARGE SCALE GENOMIC DNA]</scope>
    <source>
        <strain evidence="2 3">ETA_A8</strain>
    </source>
</reference>
<dbReference type="InterPro" id="IPR024983">
    <property type="entry name" value="CHAT_dom"/>
</dbReference>
<organism evidence="2 3">
    <name type="scientific">Anatilimnocola aggregata</name>
    <dbReference type="NCBI Taxonomy" id="2528021"/>
    <lineage>
        <taxon>Bacteria</taxon>
        <taxon>Pseudomonadati</taxon>
        <taxon>Planctomycetota</taxon>
        <taxon>Planctomycetia</taxon>
        <taxon>Pirellulales</taxon>
        <taxon>Pirellulaceae</taxon>
        <taxon>Anatilimnocola</taxon>
    </lineage>
</organism>
<dbReference type="OrthoDB" id="9787760at2"/>
<evidence type="ECO:0000313" key="3">
    <source>
        <dbReference type="Proteomes" id="UP000315017"/>
    </source>
</evidence>
<protein>
    <submittedName>
        <fullName evidence="2">CHAT domain protein</fullName>
    </submittedName>
</protein>
<dbReference type="Proteomes" id="UP000315017">
    <property type="component" value="Chromosome"/>
</dbReference>
<evidence type="ECO:0000259" key="1">
    <source>
        <dbReference type="Pfam" id="PF12770"/>
    </source>
</evidence>